<dbReference type="InterPro" id="IPR057727">
    <property type="entry name" value="WCX_dom"/>
</dbReference>
<name>A0A147EE51_9MICO</name>
<evidence type="ECO:0000259" key="4">
    <source>
        <dbReference type="PROSITE" id="PS51000"/>
    </source>
</evidence>
<proteinExistence type="predicted"/>
<keyword evidence="2" id="KW-0238">DNA-binding</keyword>
<dbReference type="Gene3D" id="1.10.10.10">
    <property type="entry name" value="Winged helix-like DNA-binding domain superfamily/Winged helix DNA-binding domain"/>
    <property type="match status" value="1"/>
</dbReference>
<sequence>MSAAPRLLALLSLLQSGRRWSGAELSSRLEVSARTVRRDVARLRELGYRIDAAHGRDGAYRLGAGTALPPLLFDDEQATAIAIALQASGALGAEIEDAAARALATLRRVMPARLAHHLHALHIATVARAGDSAAPPVHPTELLALARAIRERHSIRFTYDRFGTTAPDGGPPVAPRCAEPHHLVAAHGRWYLLAWDVERDDWRLFAVHRIALRTPYGPRFARRQLPTPTVGEFVAARFKGSDIDAWPCRGAVVLQLPAGDVIPFAGDGTVTPIDDRSCTLEAGSWSWDSLAASFGRFGADMRVVGPPELAAAFASVAERFAHSAPRRANAGLAPDAPAS</sequence>
<dbReference type="Pfam" id="PF08279">
    <property type="entry name" value="HTH_11"/>
    <property type="match status" value="1"/>
</dbReference>
<dbReference type="GO" id="GO:0003677">
    <property type="term" value="F:DNA binding"/>
    <property type="evidence" value="ECO:0007669"/>
    <property type="project" value="UniProtKB-KW"/>
</dbReference>
<dbReference type="InterPro" id="IPR036390">
    <property type="entry name" value="WH_DNA-bd_sf"/>
</dbReference>
<dbReference type="RefSeq" id="WP_058594555.1">
    <property type="nucleotide sequence ID" value="NZ_LDRK01000095.1"/>
</dbReference>
<keyword evidence="1" id="KW-0805">Transcription regulation</keyword>
<comment type="caution">
    <text evidence="5">The sequence shown here is derived from an EMBL/GenBank/DDBJ whole genome shotgun (WGS) entry which is preliminary data.</text>
</comment>
<protein>
    <recommendedName>
        <fullName evidence="4">HTH deoR-type domain-containing protein</fullName>
    </recommendedName>
</protein>
<dbReference type="Pfam" id="PF13280">
    <property type="entry name" value="WYL"/>
    <property type="match status" value="1"/>
</dbReference>
<dbReference type="InterPro" id="IPR036388">
    <property type="entry name" value="WH-like_DNA-bd_sf"/>
</dbReference>
<evidence type="ECO:0000313" key="5">
    <source>
        <dbReference type="EMBL" id="KTR82622.1"/>
    </source>
</evidence>
<dbReference type="Pfam" id="PF25583">
    <property type="entry name" value="WCX"/>
    <property type="match status" value="1"/>
</dbReference>
<dbReference type="AlphaFoldDB" id="A0A147EE51"/>
<feature type="domain" description="HTH deoR-type" evidence="4">
    <location>
        <begin position="3"/>
        <end position="59"/>
    </location>
</feature>
<dbReference type="PIRSF" id="PIRSF016838">
    <property type="entry name" value="PafC"/>
    <property type="match status" value="1"/>
</dbReference>
<dbReference type="InterPro" id="IPR001034">
    <property type="entry name" value="DeoR_HTH"/>
</dbReference>
<dbReference type="PROSITE" id="PS51000">
    <property type="entry name" value="HTH_DEOR_2"/>
    <property type="match status" value="1"/>
</dbReference>
<evidence type="ECO:0000313" key="6">
    <source>
        <dbReference type="Proteomes" id="UP000070810"/>
    </source>
</evidence>
<dbReference type="PROSITE" id="PS00894">
    <property type="entry name" value="HTH_DEOR_1"/>
    <property type="match status" value="1"/>
</dbReference>
<gene>
    <name evidence="5" type="ORF">NS354_11165</name>
</gene>
<evidence type="ECO:0000256" key="1">
    <source>
        <dbReference type="ARBA" id="ARBA00023015"/>
    </source>
</evidence>
<dbReference type="Proteomes" id="UP000070810">
    <property type="component" value="Unassembled WGS sequence"/>
</dbReference>
<dbReference type="GO" id="GO:0003700">
    <property type="term" value="F:DNA-binding transcription factor activity"/>
    <property type="evidence" value="ECO:0007669"/>
    <property type="project" value="InterPro"/>
</dbReference>
<dbReference type="InterPro" id="IPR051534">
    <property type="entry name" value="CBASS_pafABC_assoc_protein"/>
</dbReference>
<evidence type="ECO:0000256" key="2">
    <source>
        <dbReference type="ARBA" id="ARBA00023125"/>
    </source>
</evidence>
<dbReference type="PATRIC" id="fig|1079994.3.peg.2625"/>
<dbReference type="PANTHER" id="PTHR34580:SF3">
    <property type="entry name" value="PROTEIN PAFB"/>
    <property type="match status" value="1"/>
</dbReference>
<dbReference type="OrthoDB" id="8555652at2"/>
<keyword evidence="6" id="KW-1185">Reference proteome</keyword>
<dbReference type="PANTHER" id="PTHR34580">
    <property type="match status" value="1"/>
</dbReference>
<dbReference type="InterPro" id="IPR026881">
    <property type="entry name" value="WYL_dom"/>
</dbReference>
<dbReference type="InterPro" id="IPR028349">
    <property type="entry name" value="PafC-like"/>
</dbReference>
<dbReference type="InterPro" id="IPR013196">
    <property type="entry name" value="HTH_11"/>
</dbReference>
<organism evidence="5 6">
    <name type="scientific">Leucobacter chromiiresistens</name>
    <dbReference type="NCBI Taxonomy" id="1079994"/>
    <lineage>
        <taxon>Bacteria</taxon>
        <taxon>Bacillati</taxon>
        <taxon>Actinomycetota</taxon>
        <taxon>Actinomycetes</taxon>
        <taxon>Micrococcales</taxon>
        <taxon>Microbacteriaceae</taxon>
        <taxon>Leucobacter</taxon>
    </lineage>
</organism>
<reference evidence="5 6" key="1">
    <citation type="journal article" date="2016" name="Front. Microbiol.">
        <title>Genomic Resource of Rice Seed Associated Bacteria.</title>
        <authorList>
            <person name="Midha S."/>
            <person name="Bansal K."/>
            <person name="Sharma S."/>
            <person name="Kumar N."/>
            <person name="Patil P.P."/>
            <person name="Chaudhry V."/>
            <person name="Patil P.B."/>
        </authorList>
    </citation>
    <scope>NUCLEOTIDE SEQUENCE [LARGE SCALE GENOMIC DNA]</scope>
    <source>
        <strain evidence="5 6">NS354</strain>
    </source>
</reference>
<evidence type="ECO:0000256" key="3">
    <source>
        <dbReference type="ARBA" id="ARBA00023163"/>
    </source>
</evidence>
<dbReference type="EMBL" id="LDRK01000095">
    <property type="protein sequence ID" value="KTR82622.1"/>
    <property type="molecule type" value="Genomic_DNA"/>
</dbReference>
<keyword evidence="3" id="KW-0804">Transcription</keyword>
<accession>A0A147EE51</accession>
<dbReference type="SUPFAM" id="SSF46785">
    <property type="entry name" value="Winged helix' DNA-binding domain"/>
    <property type="match status" value="1"/>
</dbReference>
<dbReference type="InterPro" id="IPR018356">
    <property type="entry name" value="Tscrpt_reg_HTH_DeoR_CS"/>
</dbReference>
<dbReference type="PROSITE" id="PS52050">
    <property type="entry name" value="WYL"/>
    <property type="match status" value="1"/>
</dbReference>